<protein>
    <recommendedName>
        <fullName evidence="4">TonB C-terminal domain-containing protein</fullName>
    </recommendedName>
</protein>
<dbReference type="OrthoDB" id="186551at2"/>
<evidence type="ECO:0000313" key="3">
    <source>
        <dbReference type="Proteomes" id="UP000321577"/>
    </source>
</evidence>
<proteinExistence type="predicted"/>
<keyword evidence="1" id="KW-0812">Transmembrane</keyword>
<dbReference type="EMBL" id="BKAG01000013">
    <property type="protein sequence ID" value="GEP42974.1"/>
    <property type="molecule type" value="Genomic_DNA"/>
</dbReference>
<evidence type="ECO:0000313" key="2">
    <source>
        <dbReference type="EMBL" id="GEP42974.1"/>
    </source>
</evidence>
<accession>A0A512M8B8</accession>
<organism evidence="2 3">
    <name type="scientific">Brevifollis gellanilyticus</name>
    <dbReference type="NCBI Taxonomy" id="748831"/>
    <lineage>
        <taxon>Bacteria</taxon>
        <taxon>Pseudomonadati</taxon>
        <taxon>Verrucomicrobiota</taxon>
        <taxon>Verrucomicrobiia</taxon>
        <taxon>Verrucomicrobiales</taxon>
        <taxon>Verrucomicrobiaceae</taxon>
    </lineage>
</organism>
<evidence type="ECO:0008006" key="4">
    <source>
        <dbReference type="Google" id="ProtNLM"/>
    </source>
</evidence>
<keyword evidence="1" id="KW-1133">Transmembrane helix</keyword>
<dbReference type="Proteomes" id="UP000321577">
    <property type="component" value="Unassembled WGS sequence"/>
</dbReference>
<comment type="caution">
    <text evidence="2">The sequence shown here is derived from an EMBL/GenBank/DDBJ whole genome shotgun (WGS) entry which is preliminary data.</text>
</comment>
<gene>
    <name evidence="2" type="ORF">BGE01nite_22650</name>
</gene>
<evidence type="ECO:0000256" key="1">
    <source>
        <dbReference type="SAM" id="Phobius"/>
    </source>
</evidence>
<name>A0A512M8B8_9BACT</name>
<reference evidence="2 3" key="1">
    <citation type="submission" date="2019-07" db="EMBL/GenBank/DDBJ databases">
        <title>Whole genome shotgun sequence of Brevifollis gellanilyticus NBRC 108608.</title>
        <authorList>
            <person name="Hosoyama A."/>
            <person name="Uohara A."/>
            <person name="Ohji S."/>
            <person name="Ichikawa N."/>
        </authorList>
    </citation>
    <scope>NUCLEOTIDE SEQUENCE [LARGE SCALE GENOMIC DNA]</scope>
    <source>
        <strain evidence="2 3">NBRC 108608</strain>
    </source>
</reference>
<feature type="transmembrane region" description="Helical" evidence="1">
    <location>
        <begin position="24"/>
        <end position="46"/>
    </location>
</feature>
<keyword evidence="3" id="KW-1185">Reference proteome</keyword>
<dbReference type="AlphaFoldDB" id="A0A512M8B8"/>
<keyword evidence="1" id="KW-0472">Membrane</keyword>
<dbReference type="RefSeq" id="WP_146850552.1">
    <property type="nucleotide sequence ID" value="NZ_BKAG01000013.1"/>
</dbReference>
<sequence length="251" mass="27595">MKKARSPESALVFDWHRREARGPWLLAFFLLTAGGIGSLFIIFRIITPETPKITSRPQQMIVLNPDVPAERALIHRAQDRSFTLVPSDSPVSQSLPPAAKLPEFQPAIRSFEMKLKSAGSQIATNDHNSLMEQDFLDALPPLPALAPKVPRKTSPPSVLKALVEEQGARALLSGADLKDIPLMDPTKPRFRVAIGSLGEVVMALPVSSSEDPAIMVKLHSAMTQLRFQPAPEKKDVEWAEVSFAWKKEAAP</sequence>